<organism evidence="1 2">
    <name type="scientific">Methanohalarchaeum thermophilum</name>
    <dbReference type="NCBI Taxonomy" id="1903181"/>
    <lineage>
        <taxon>Archaea</taxon>
        <taxon>Methanobacteriati</taxon>
        <taxon>Methanobacteriota</taxon>
        <taxon>Methanonatronarchaeia</taxon>
        <taxon>Methanonatronarchaeales</taxon>
        <taxon>Methanonatronarchaeaceae</taxon>
        <taxon>Candidatus Methanohalarchaeum</taxon>
    </lineage>
</organism>
<protein>
    <recommendedName>
        <fullName evidence="3">RiboL-PSP-HEPN domain-containing protein</fullName>
    </recommendedName>
</protein>
<evidence type="ECO:0000313" key="1">
    <source>
        <dbReference type="EMBL" id="OKY78309.1"/>
    </source>
</evidence>
<evidence type="ECO:0008006" key="3">
    <source>
        <dbReference type="Google" id="ProtNLM"/>
    </source>
</evidence>
<dbReference type="AlphaFoldDB" id="A0A1Q6DVA7"/>
<evidence type="ECO:0000313" key="2">
    <source>
        <dbReference type="Proteomes" id="UP000185744"/>
    </source>
</evidence>
<accession>A0A1Q6DVA7</accession>
<reference evidence="1" key="1">
    <citation type="submission" date="2016-12" db="EMBL/GenBank/DDBJ databases">
        <title>Discovery of methanogenic haloarchaea.</title>
        <authorList>
            <person name="Sorokin D.Y."/>
            <person name="Makarova K.S."/>
            <person name="Abbas B."/>
            <person name="Ferrer M."/>
            <person name="Golyshin P.N."/>
        </authorList>
    </citation>
    <scope>NUCLEOTIDE SEQUENCE [LARGE SCALE GENOMIC DNA]</scope>
    <source>
        <strain evidence="1">HMET1</strain>
    </source>
</reference>
<gene>
    <name evidence="1" type="ORF">BTN85_0797</name>
</gene>
<keyword evidence="2" id="KW-1185">Reference proteome</keyword>
<dbReference type="STRING" id="1903181.BTN85_0797"/>
<dbReference type="InParanoid" id="A0A1Q6DVA7"/>
<dbReference type="EMBL" id="MSDW01000001">
    <property type="protein sequence ID" value="OKY78309.1"/>
    <property type="molecule type" value="Genomic_DNA"/>
</dbReference>
<proteinExistence type="predicted"/>
<sequence>MNKIASQIDLEKINEDEGSLVFNLKDHNLFSSKNKRIIIFNFKKDNTRFLLEKDKDSNIKYTYLNPKRGLREAKINLKNFQRNSDLFIALTWSKQKNSVSIGELPKRKNNLVQEEAEQKDVKVKKTKDGSLVVLGDEDTEVANVMIKKDSKKILLPEAKEKFDFLIERLEKIIDLLKEEDKFIVESTIVQQSIVSVFAGIESYHKKRIEELTKENLDSFEPVFDKIELRESKRKEVRQKAKNEDKDTMEALSQCTNLNPLNIDTIAKIFEDLFNVNYREIINNGNYRPKIERFNHYRNNIVHKPEDTTILNFDKTPQQDPIHAKLETLIKIKELVEEFINELHKKTID</sequence>
<comment type="caution">
    <text evidence="1">The sequence shown here is derived from an EMBL/GenBank/DDBJ whole genome shotgun (WGS) entry which is preliminary data.</text>
</comment>
<name>A0A1Q6DVA7_METT1</name>
<dbReference type="Proteomes" id="UP000185744">
    <property type="component" value="Unassembled WGS sequence"/>
</dbReference>